<keyword evidence="3" id="KW-1185">Reference proteome</keyword>
<reference evidence="2 3" key="1">
    <citation type="journal article" date="2013" name="Curr. Biol.">
        <title>The Genome of the Foraminiferan Reticulomyxa filosa.</title>
        <authorList>
            <person name="Glockner G."/>
            <person name="Hulsmann N."/>
            <person name="Schleicher M."/>
            <person name="Noegel A.A."/>
            <person name="Eichinger L."/>
            <person name="Gallinger C."/>
            <person name="Pawlowski J."/>
            <person name="Sierra R."/>
            <person name="Euteneuer U."/>
            <person name="Pillet L."/>
            <person name="Moustafa A."/>
            <person name="Platzer M."/>
            <person name="Groth M."/>
            <person name="Szafranski K."/>
            <person name="Schliwa M."/>
        </authorList>
    </citation>
    <scope>NUCLEOTIDE SEQUENCE [LARGE SCALE GENOMIC DNA]</scope>
</reference>
<accession>X6MF26</accession>
<organism evidence="2 3">
    <name type="scientific">Reticulomyxa filosa</name>
    <dbReference type="NCBI Taxonomy" id="46433"/>
    <lineage>
        <taxon>Eukaryota</taxon>
        <taxon>Sar</taxon>
        <taxon>Rhizaria</taxon>
        <taxon>Retaria</taxon>
        <taxon>Foraminifera</taxon>
        <taxon>Monothalamids</taxon>
        <taxon>Reticulomyxidae</taxon>
        <taxon>Reticulomyxa</taxon>
    </lineage>
</organism>
<feature type="compositionally biased region" description="Basic residues" evidence="1">
    <location>
        <begin position="23"/>
        <end position="49"/>
    </location>
</feature>
<proteinExistence type="predicted"/>
<dbReference type="EMBL" id="ASPP01021821">
    <property type="protein sequence ID" value="ETO12012.1"/>
    <property type="molecule type" value="Genomic_DNA"/>
</dbReference>
<sequence length="146" mass="17189">MIKKEKKNVEKFKIKKCDNEKKKEKKKNVTMRKKRKKKKKGKNQKKIIKKTLSDQSTLIDCSKQSENDADSGSDWIDEGVETRKKGRERCEKISDVAIEQTTILGEQSCVRMVQSSCLEFTRHRQASRERHQVGDRVELDWVVKMF</sequence>
<evidence type="ECO:0000256" key="1">
    <source>
        <dbReference type="SAM" id="MobiDB-lite"/>
    </source>
</evidence>
<gene>
    <name evidence="2" type="ORF">RFI_25364</name>
</gene>
<comment type="caution">
    <text evidence="2">The sequence shown here is derived from an EMBL/GenBank/DDBJ whole genome shotgun (WGS) entry which is preliminary data.</text>
</comment>
<protein>
    <submittedName>
        <fullName evidence="2">Uncharacterized protein</fullName>
    </submittedName>
</protein>
<evidence type="ECO:0000313" key="3">
    <source>
        <dbReference type="Proteomes" id="UP000023152"/>
    </source>
</evidence>
<dbReference type="AlphaFoldDB" id="X6MF26"/>
<evidence type="ECO:0000313" key="2">
    <source>
        <dbReference type="EMBL" id="ETO12012.1"/>
    </source>
</evidence>
<feature type="region of interest" description="Disordered" evidence="1">
    <location>
        <begin position="16"/>
        <end position="51"/>
    </location>
</feature>
<dbReference type="Proteomes" id="UP000023152">
    <property type="component" value="Unassembled WGS sequence"/>
</dbReference>
<name>X6MF26_RETFI</name>